<gene>
    <name evidence="1" type="ORF">TIFTF001_003998</name>
</gene>
<reference evidence="1" key="1">
    <citation type="submission" date="2023-07" db="EMBL/GenBank/DDBJ databases">
        <title>draft genome sequence of fig (Ficus carica).</title>
        <authorList>
            <person name="Takahashi T."/>
            <person name="Nishimura K."/>
        </authorList>
    </citation>
    <scope>NUCLEOTIDE SEQUENCE</scope>
</reference>
<proteinExistence type="predicted"/>
<dbReference type="AlphaFoldDB" id="A0AA87ZG66"/>
<keyword evidence="2" id="KW-1185">Reference proteome</keyword>
<evidence type="ECO:0000313" key="2">
    <source>
        <dbReference type="Proteomes" id="UP001187192"/>
    </source>
</evidence>
<organism evidence="1 2">
    <name type="scientific">Ficus carica</name>
    <name type="common">Common fig</name>
    <dbReference type="NCBI Taxonomy" id="3494"/>
    <lineage>
        <taxon>Eukaryota</taxon>
        <taxon>Viridiplantae</taxon>
        <taxon>Streptophyta</taxon>
        <taxon>Embryophyta</taxon>
        <taxon>Tracheophyta</taxon>
        <taxon>Spermatophyta</taxon>
        <taxon>Magnoliopsida</taxon>
        <taxon>eudicotyledons</taxon>
        <taxon>Gunneridae</taxon>
        <taxon>Pentapetalae</taxon>
        <taxon>rosids</taxon>
        <taxon>fabids</taxon>
        <taxon>Rosales</taxon>
        <taxon>Moraceae</taxon>
        <taxon>Ficeae</taxon>
        <taxon>Ficus</taxon>
    </lineage>
</organism>
<comment type="caution">
    <text evidence="1">The sequence shown here is derived from an EMBL/GenBank/DDBJ whole genome shotgun (WGS) entry which is preliminary data.</text>
</comment>
<dbReference type="EMBL" id="BTGU01000004">
    <property type="protein sequence ID" value="GMN33152.1"/>
    <property type="molecule type" value="Genomic_DNA"/>
</dbReference>
<protein>
    <submittedName>
        <fullName evidence="1">Uncharacterized protein</fullName>
    </submittedName>
</protein>
<name>A0AA87ZG66_FICCA</name>
<sequence length="86" mass="9145">MDGKTDDLATFNGDSERSRSMRCRVRLRLSQESRGVGGGDDENLTGIKLLYDFLGSKSSTSFKGLLGLVLVVVNGDGDGVCSAKSQ</sequence>
<accession>A0AA87ZG66</accession>
<evidence type="ECO:0000313" key="1">
    <source>
        <dbReference type="EMBL" id="GMN33152.1"/>
    </source>
</evidence>
<dbReference type="Proteomes" id="UP001187192">
    <property type="component" value="Unassembled WGS sequence"/>
</dbReference>